<evidence type="ECO:0000313" key="9">
    <source>
        <dbReference type="Proteomes" id="UP000279259"/>
    </source>
</evidence>
<dbReference type="InterPro" id="IPR016024">
    <property type="entry name" value="ARM-type_fold"/>
</dbReference>
<keyword evidence="5" id="KW-0131">Cell cycle</keyword>
<sequence>MTLSPALSEPDVEAFLQKLKAAETDKKVDQIQFFGLRLEEAFSLLPSLLEKLNDPKERVHSSASSCIAILGQKCYEAELPTSSSALHAGANSNANGNGNGNGIGNGNGNGALGLGISVKGKEKEGLVGYWERSTKETMTAKGWRGKVEAMKMLLTMRSKMGAKLPLKPWIAPLVDLLEDGDNHVRDQARETVVALLSPSSTPPAARSELKKLLAARNVRKTIADSIITRVFSGGAESGRSTPAVDAQSQTKEGSDGAGPPKSGTATPAGDDVPVVFIASSRDLENEFANMLPSFVDKETEQNWAPREKALIRIRGMLRGQAYQQFPEAFASGLKGGMMEGITKTLLSLRTTVAQQACAVTLELAERLGSALDPFVENLLPTLGKMAGFTKKLIAERSQRSLTAVIIHTTCHPRIYISHIASGISEKNIQTRHFSTGHLRTFLDIHGTRSKHSIESTPGLLDQLESSLKKGLADVNPSVRDLARAAFWSFHGIWPARGNTILGSLDGAARKQLEKANSHESSGVVAPVPTRPGPAPAKKASSTMSALLAEKRKAKAAEIAASKVAQESPRIVSGPIPNSPSVQQGLPRSSSSSVIAPRSKTAPISRSNSDADVSPSRDRRSPNATIKSSAAAPQTTPRAASKTAFESPSERVQVARAARSPDSSTSSVGSPSRTKSPLRQSTTTLSRVRSPTASSATSGVQALRTPTLQRKPLPSFSADRGLGSTSSPNEPASTQRAHADRRDPSRAAPASPSPGIVQEGLRAQAEQAESAARQLLDFDDGLSSNLQNVNVPITPARPPKASMRGTINGAGTGAGAGAGLLSTPANQGIARQPWEDSPRNMAITPKMLSNLKNRKSEKTWWLRQQQLMEQATPLKSAGPSPASAIDDDVSALLAGQPELRNLQKLALFSTSHPIEIPDDADEEDLAEARKVWEDNRLFVRIFEGLVAYLDASKPADMLLQALVVLWELIQHQWPMFDDLEDPILDALFRLRSCNSIPVLESTNALISLLAETSDPLFLLSILRRGLASYLLLHPVGEVAEADADAPVPVQVLLGEAARASGYLFGLNGMGMCILRLPSEVVVVESKYLEEVVMDPDHLDPPSGPDPPSRDPMRPRRRAPHPLPLPRLSTGQKDLAMYLMDKNGLILHAAQSQGVGDPAEEEERKERVVGEMVGLMARGLPK</sequence>
<dbReference type="InterPro" id="IPR024395">
    <property type="entry name" value="CLASP_N_dom"/>
</dbReference>
<dbReference type="AlphaFoldDB" id="A0A427YNW2"/>
<evidence type="ECO:0000256" key="6">
    <source>
        <dbReference type="SAM" id="MobiDB-lite"/>
    </source>
</evidence>
<dbReference type="GO" id="GO:1990023">
    <property type="term" value="C:mitotic spindle midzone"/>
    <property type="evidence" value="ECO:0007669"/>
    <property type="project" value="TreeGrafter"/>
</dbReference>
<evidence type="ECO:0000256" key="4">
    <source>
        <dbReference type="ARBA" id="ARBA00022701"/>
    </source>
</evidence>
<dbReference type="Gene3D" id="1.25.10.10">
    <property type="entry name" value="Leucine-rich Repeat Variant"/>
    <property type="match status" value="2"/>
</dbReference>
<dbReference type="SUPFAM" id="SSF48371">
    <property type="entry name" value="ARM repeat"/>
    <property type="match status" value="1"/>
</dbReference>
<feature type="compositionally biased region" description="Polar residues" evidence="6">
    <location>
        <begin position="722"/>
        <end position="735"/>
    </location>
</feature>
<dbReference type="GO" id="GO:0051301">
    <property type="term" value="P:cell division"/>
    <property type="evidence" value="ECO:0007669"/>
    <property type="project" value="UniProtKB-KW"/>
</dbReference>
<dbReference type="STRING" id="1890683.A0A427YNW2"/>
<feature type="compositionally biased region" description="Polar residues" evidence="6">
    <location>
        <begin position="578"/>
        <end position="587"/>
    </location>
</feature>
<keyword evidence="5" id="KW-0498">Mitosis</keyword>
<dbReference type="Pfam" id="PF12348">
    <property type="entry name" value="CLASP_N"/>
    <property type="match status" value="1"/>
</dbReference>
<dbReference type="GO" id="GO:0005815">
    <property type="term" value="C:microtubule organizing center"/>
    <property type="evidence" value="ECO:0007669"/>
    <property type="project" value="TreeGrafter"/>
</dbReference>
<feature type="region of interest" description="Disordered" evidence="6">
    <location>
        <begin position="559"/>
        <end position="755"/>
    </location>
</feature>
<dbReference type="SMART" id="SM01349">
    <property type="entry name" value="TOG"/>
    <property type="match status" value="1"/>
</dbReference>
<dbReference type="GO" id="GO:0005876">
    <property type="term" value="C:spindle microtubule"/>
    <property type="evidence" value="ECO:0007669"/>
    <property type="project" value="TreeGrafter"/>
</dbReference>
<organism evidence="8 9">
    <name type="scientific">Saitozyma podzolica</name>
    <dbReference type="NCBI Taxonomy" id="1890683"/>
    <lineage>
        <taxon>Eukaryota</taxon>
        <taxon>Fungi</taxon>
        <taxon>Dikarya</taxon>
        <taxon>Basidiomycota</taxon>
        <taxon>Agaricomycotina</taxon>
        <taxon>Tremellomycetes</taxon>
        <taxon>Tremellales</taxon>
        <taxon>Trimorphomycetaceae</taxon>
        <taxon>Saitozyma</taxon>
    </lineage>
</organism>
<protein>
    <submittedName>
        <fullName evidence="8">Suppressor of tub2 mutation</fullName>
    </submittedName>
</protein>
<evidence type="ECO:0000313" key="8">
    <source>
        <dbReference type="EMBL" id="RSH92757.1"/>
    </source>
</evidence>
<feature type="compositionally biased region" description="Polar residues" evidence="6">
    <location>
        <begin position="601"/>
        <end position="610"/>
    </location>
</feature>
<evidence type="ECO:0000256" key="3">
    <source>
        <dbReference type="ARBA" id="ARBA00022618"/>
    </source>
</evidence>
<feature type="compositionally biased region" description="Low complexity" evidence="6">
    <location>
        <begin position="659"/>
        <end position="676"/>
    </location>
</feature>
<dbReference type="PANTHER" id="PTHR21567:SF9">
    <property type="entry name" value="CLIP-ASSOCIATING PROTEIN"/>
    <property type="match status" value="1"/>
</dbReference>
<feature type="region of interest" description="Disordered" evidence="6">
    <location>
        <begin position="235"/>
        <end position="270"/>
    </location>
</feature>
<reference evidence="8 9" key="1">
    <citation type="submission" date="2018-11" db="EMBL/GenBank/DDBJ databases">
        <title>Genome sequence of Saitozyma podzolica DSM 27192.</title>
        <authorList>
            <person name="Aliyu H."/>
            <person name="Gorte O."/>
            <person name="Ochsenreither K."/>
        </authorList>
    </citation>
    <scope>NUCLEOTIDE SEQUENCE [LARGE SCALE GENOMIC DNA]</scope>
    <source>
        <strain evidence="8 9">DSM 27192</strain>
    </source>
</reference>
<proteinExistence type="inferred from homology"/>
<dbReference type="GO" id="GO:0005881">
    <property type="term" value="C:cytoplasmic microtubule"/>
    <property type="evidence" value="ECO:0007669"/>
    <property type="project" value="TreeGrafter"/>
</dbReference>
<dbReference type="InterPro" id="IPR011989">
    <property type="entry name" value="ARM-like"/>
</dbReference>
<comment type="subcellular location">
    <subcellularLocation>
        <location evidence="1">Cytoplasm</location>
        <location evidence="1">Cytoskeleton</location>
        <location evidence="1">Spindle</location>
    </subcellularLocation>
</comment>
<feature type="compositionally biased region" description="Polar residues" evidence="6">
    <location>
        <begin position="677"/>
        <end position="707"/>
    </location>
</feature>
<dbReference type="GO" id="GO:0090307">
    <property type="term" value="P:mitotic spindle assembly"/>
    <property type="evidence" value="ECO:0007669"/>
    <property type="project" value="TreeGrafter"/>
</dbReference>
<comment type="similarity">
    <text evidence="2">Belongs to the CLASP family.</text>
</comment>
<dbReference type="GO" id="GO:0008017">
    <property type="term" value="F:microtubule binding"/>
    <property type="evidence" value="ECO:0007669"/>
    <property type="project" value="TreeGrafter"/>
</dbReference>
<keyword evidence="3" id="KW-0132">Cell division</keyword>
<comment type="caution">
    <text evidence="8">The sequence shown here is derived from an EMBL/GenBank/DDBJ whole genome shotgun (WGS) entry which is preliminary data.</text>
</comment>
<gene>
    <name evidence="8" type="primary">STU1</name>
    <name evidence="8" type="ORF">EHS25_008203</name>
</gene>
<evidence type="ECO:0000256" key="1">
    <source>
        <dbReference type="ARBA" id="ARBA00004186"/>
    </source>
</evidence>
<name>A0A427YNW2_9TREE</name>
<feature type="region of interest" description="Disordered" evidence="6">
    <location>
        <begin position="511"/>
        <end position="544"/>
    </location>
</feature>
<feature type="domain" description="TOG" evidence="7">
    <location>
        <begin position="279"/>
        <end position="529"/>
    </location>
</feature>
<accession>A0A427YNW2</accession>
<evidence type="ECO:0000256" key="2">
    <source>
        <dbReference type="ARBA" id="ARBA00009549"/>
    </source>
</evidence>
<dbReference type="Proteomes" id="UP000279259">
    <property type="component" value="Unassembled WGS sequence"/>
</dbReference>
<keyword evidence="9" id="KW-1185">Reference proteome</keyword>
<keyword evidence="4" id="KW-0493">Microtubule</keyword>
<feature type="compositionally biased region" description="Polar residues" evidence="6">
    <location>
        <begin position="621"/>
        <end position="637"/>
    </location>
</feature>
<evidence type="ECO:0000256" key="5">
    <source>
        <dbReference type="ARBA" id="ARBA00022776"/>
    </source>
</evidence>
<feature type="region of interest" description="Disordered" evidence="6">
    <location>
        <begin position="1092"/>
        <end position="1128"/>
    </location>
</feature>
<dbReference type="InterPro" id="IPR034085">
    <property type="entry name" value="TOG"/>
</dbReference>
<dbReference type="EMBL" id="RSCD01000005">
    <property type="protein sequence ID" value="RSH92757.1"/>
    <property type="molecule type" value="Genomic_DNA"/>
</dbReference>
<dbReference type="OrthoDB" id="46159at2759"/>
<dbReference type="PANTHER" id="PTHR21567">
    <property type="entry name" value="CLASP"/>
    <property type="match status" value="1"/>
</dbReference>
<evidence type="ECO:0000259" key="7">
    <source>
        <dbReference type="SMART" id="SM01349"/>
    </source>
</evidence>